<protein>
    <submittedName>
        <fullName evidence="1">(salmon louse) hypothetical protein</fullName>
    </submittedName>
</protein>
<dbReference type="Proteomes" id="UP000675881">
    <property type="component" value="Chromosome 7"/>
</dbReference>
<dbReference type="AlphaFoldDB" id="A0A7R8HCG9"/>
<proteinExistence type="predicted"/>
<accession>A0A7R8HCG9</accession>
<keyword evidence="2" id="KW-1185">Reference proteome</keyword>
<evidence type="ECO:0000313" key="2">
    <source>
        <dbReference type="Proteomes" id="UP000675881"/>
    </source>
</evidence>
<organism evidence="1 2">
    <name type="scientific">Lepeophtheirus salmonis</name>
    <name type="common">Salmon louse</name>
    <name type="synonym">Caligus salmonis</name>
    <dbReference type="NCBI Taxonomy" id="72036"/>
    <lineage>
        <taxon>Eukaryota</taxon>
        <taxon>Metazoa</taxon>
        <taxon>Ecdysozoa</taxon>
        <taxon>Arthropoda</taxon>
        <taxon>Crustacea</taxon>
        <taxon>Multicrustacea</taxon>
        <taxon>Hexanauplia</taxon>
        <taxon>Copepoda</taxon>
        <taxon>Siphonostomatoida</taxon>
        <taxon>Caligidae</taxon>
        <taxon>Lepeophtheirus</taxon>
    </lineage>
</organism>
<gene>
    <name evidence="1" type="ORF">LSAA_13246</name>
</gene>
<reference evidence="1" key="1">
    <citation type="submission" date="2021-02" db="EMBL/GenBank/DDBJ databases">
        <authorList>
            <person name="Bekaert M."/>
        </authorList>
    </citation>
    <scope>NUCLEOTIDE SEQUENCE</scope>
    <source>
        <strain evidence="1">IoA-00</strain>
    </source>
</reference>
<dbReference type="EMBL" id="HG994586">
    <property type="protein sequence ID" value="CAF3008065.1"/>
    <property type="molecule type" value="Genomic_DNA"/>
</dbReference>
<sequence>MIPLRPCSSQLIHHLLDRGRLVPSGEWRGMSYCLYVPEAEHYILGYSIRPSASSSDNELLAAAKEDASICLAIERARTGGWSNVTEDSYKKKKSCLIIEKGIAILGSRLTIPSSLRRSLSTNYLYHNDISDIVAAKKHVKSISHLLLPNSRPSCLQTLGNAFILIIWKPGNRTFSSLWIPAQNG</sequence>
<evidence type="ECO:0000313" key="1">
    <source>
        <dbReference type="EMBL" id="CAF3008065.1"/>
    </source>
</evidence>
<name>A0A7R8HCG9_LEPSM</name>